<name>A0A183CFN4_GLOPA</name>
<reference evidence="2" key="2">
    <citation type="submission" date="2016-06" db="UniProtKB">
        <authorList>
            <consortium name="WormBaseParasite"/>
        </authorList>
    </citation>
    <scope>IDENTIFICATION</scope>
</reference>
<protein>
    <submittedName>
        <fullName evidence="2">BTB domain-containing protein</fullName>
    </submittedName>
</protein>
<dbReference type="Gene3D" id="2.60.120.920">
    <property type="match status" value="2"/>
</dbReference>
<dbReference type="Proteomes" id="UP000050741">
    <property type="component" value="Unassembled WGS sequence"/>
</dbReference>
<dbReference type="InterPro" id="IPR011333">
    <property type="entry name" value="SKP1/BTB/POZ_sf"/>
</dbReference>
<dbReference type="InterPro" id="IPR044736">
    <property type="entry name" value="Gid1/RanBPM/SPLA_SPRY"/>
</dbReference>
<dbReference type="Gene3D" id="3.30.710.10">
    <property type="entry name" value="Potassium Channel Kv1.1, Chain A"/>
    <property type="match status" value="1"/>
</dbReference>
<evidence type="ECO:0000313" key="1">
    <source>
        <dbReference type="Proteomes" id="UP000050741"/>
    </source>
</evidence>
<proteinExistence type="predicted"/>
<accession>A0A183CFN4</accession>
<dbReference type="SUPFAM" id="SSF49899">
    <property type="entry name" value="Concanavalin A-like lectins/glucanases"/>
    <property type="match status" value="1"/>
</dbReference>
<dbReference type="AlphaFoldDB" id="A0A183CFN4"/>
<evidence type="ECO:0000313" key="2">
    <source>
        <dbReference type="WBParaSite" id="GPLIN_001168900"/>
    </source>
</evidence>
<dbReference type="InterPro" id="IPR013320">
    <property type="entry name" value="ConA-like_dom_sf"/>
</dbReference>
<keyword evidence="1" id="KW-1185">Reference proteome</keyword>
<dbReference type="CDD" id="cd12885">
    <property type="entry name" value="SPRY_RanBP_like"/>
    <property type="match status" value="1"/>
</dbReference>
<reference evidence="1" key="1">
    <citation type="submission" date="2014-05" db="EMBL/GenBank/DDBJ databases">
        <title>The genome and life-stage specific transcriptomes of Globodera pallida elucidate key aspects of plant parasitism by a cyst nematode.</title>
        <authorList>
            <person name="Cotton J.A."/>
            <person name="Lilley C.J."/>
            <person name="Jones L.M."/>
            <person name="Kikuchi T."/>
            <person name="Reid A.J."/>
            <person name="Thorpe P."/>
            <person name="Tsai I.J."/>
            <person name="Beasley H."/>
            <person name="Blok V."/>
            <person name="Cock P.J.A."/>
            <person name="Van den Akker S.E."/>
            <person name="Holroyd N."/>
            <person name="Hunt M."/>
            <person name="Mantelin S."/>
            <person name="Naghra H."/>
            <person name="Pain A."/>
            <person name="Palomares-Rius J.E."/>
            <person name="Zarowiecki M."/>
            <person name="Berriman M."/>
            <person name="Jones J.T."/>
            <person name="Urwin P.E."/>
        </authorList>
    </citation>
    <scope>NUCLEOTIDE SEQUENCE [LARGE SCALE GENOMIC DNA]</scope>
    <source>
        <strain evidence="1">Lindley</strain>
    </source>
</reference>
<dbReference type="WBParaSite" id="GPLIN_001168900">
    <property type="protein sequence ID" value="GPLIN_001168900"/>
    <property type="gene ID" value="GPLIN_001168900"/>
</dbReference>
<organism evidence="1 2">
    <name type="scientific">Globodera pallida</name>
    <name type="common">Potato cyst nematode worm</name>
    <name type="synonym">Heterodera pallida</name>
    <dbReference type="NCBI Taxonomy" id="36090"/>
    <lineage>
        <taxon>Eukaryota</taxon>
        <taxon>Metazoa</taxon>
        <taxon>Ecdysozoa</taxon>
        <taxon>Nematoda</taxon>
        <taxon>Chromadorea</taxon>
        <taxon>Rhabditida</taxon>
        <taxon>Tylenchina</taxon>
        <taxon>Tylenchomorpha</taxon>
        <taxon>Tylenchoidea</taxon>
        <taxon>Heteroderidae</taxon>
        <taxon>Heteroderinae</taxon>
        <taxon>Globodera</taxon>
    </lineage>
</organism>
<sequence length="187" mass="20739">MNFLDPSEETKPVEVPDVEVGAFKAMLAFIYTDDLSGLNGDNAMAVLYAVPSGVLTLNQMMRVYVYPASLPELYPLQFPTNERGATDAFWCSVLAERPIPKKDSGVFYFEVKVLEIGEGDVYIGLATKQTLDGSDWEGRPYIRTRLRFGVDNDIIGCGVNLATRQIIFIKNGQRLDTDNLHADPAPL</sequence>
<dbReference type="InterPro" id="IPR043136">
    <property type="entry name" value="B30.2/SPRY_sf"/>
</dbReference>